<organism evidence="9 10">
    <name type="scientific">Enterococcus phage EFLK1</name>
    <dbReference type="NCBI Taxonomy" id="1640885"/>
    <lineage>
        <taxon>Viruses</taxon>
        <taxon>Duplodnaviria</taxon>
        <taxon>Heunggongvirae</taxon>
        <taxon>Uroviricota</taxon>
        <taxon>Caudoviricetes</taxon>
        <taxon>Herelleviridae</taxon>
        <taxon>Brockvirinae</taxon>
        <taxon>Kochikohdavirus</taxon>
        <taxon>Kochikohdavirus EFLK1</taxon>
    </lineage>
</organism>
<evidence type="ECO:0000256" key="1">
    <source>
        <dbReference type="ARBA" id="ARBA00007074"/>
    </source>
</evidence>
<dbReference type="Proteomes" id="UP000033340">
    <property type="component" value="Segment"/>
</dbReference>
<evidence type="ECO:0000256" key="4">
    <source>
        <dbReference type="ARBA" id="ARBA00022670"/>
    </source>
</evidence>
<dbReference type="GO" id="GO:0006508">
    <property type="term" value="P:proteolysis"/>
    <property type="evidence" value="ECO:0007669"/>
    <property type="project" value="UniProtKB-KW"/>
</dbReference>
<evidence type="ECO:0000256" key="3">
    <source>
        <dbReference type="ARBA" id="ARBA00022638"/>
    </source>
</evidence>
<reference evidence="9 10" key="1">
    <citation type="journal article" date="2015" name="Genome Announc.">
        <title>Complete Genome Sequence of Enterococcus Bacteriophage EFLK1.</title>
        <authorList>
            <person name="Khalifa L."/>
            <person name="Coppenhagen-Glazer S."/>
            <person name="Shlezinger M."/>
            <person name="Kott-Gutkowski M."/>
            <person name="Adini O."/>
            <person name="Beyth N."/>
            <person name="Hazan R."/>
        </authorList>
    </citation>
    <scope>NUCLEOTIDE SEQUENCE [LARGE SCALE GENOMIC DNA]</scope>
</reference>
<dbReference type="Gene3D" id="3.90.1720.10">
    <property type="entry name" value="endopeptidase domain like (from Nostoc punctiforme)"/>
    <property type="match status" value="1"/>
</dbReference>
<keyword evidence="2" id="KW-0929">Antimicrobial</keyword>
<sequence length="1061" mass="118128">MSVELRYPRFDLTFFTETDNYHIVYDAKDGLTGRNNNNGEAEKVSNNFMAESVISLTTKNALEDDSAVFSFVLAGDVYWDRVLNANDAVILKIDPDTSSTKKSDNPVLLVGLISEVRLEGDYGENSKMYRITGQSFAKALMQFDLGVIQEVSVVLTDLGWLPDDAQEGIKMSGSSASQIAESLMKRFLQYMKFNFNGQGIDKFLEWELDSWTEAERLIDSTPYINYEGSLKQLIDDVTAKPFNELYFDATPEGKCRMIMRRTPFDKSDWEKLQTYTVTSAEVISESVAVNDTEAYSIFNISINNLYGTDSMMLGSKPQVFPDLVSKYGYKKLEVPNRYLEGAIIDKSNSGDKANTKPESDNDSKESDGSTAKQMFDREYALVLNYLKGYPVDVLRVKKSNVRTSITQVDRRITDNEADKIIDHYITNQALSKEDFSKFTGITEENIEEGNGKVEPTYTAVRDFLNGLDKNLGVSSIKEKLMNYFNLIPNQATSIASEYKAQGNLGKLKYEEIMENNPSDSSTVTGSDKRFVSEFTKRLANWYCENANFYSGDIVVKGDPKYRLGNRLFVQDEQNGELWEYYIESVEHSFSYTQGYITTLGVTRGLQNGGNDRFTHLWGKSEDFSGGMLGEKTLQALLDEQAEANSKNDGGSDSGGSSGKEYTAGAGTQLAVFPLDVINVTQGENGGYSHMGALAIDFSDGTPHKPYYAPFDCECVYTDSYSGVAWQSQKPVKCVDGSVTYVTLLCVHDNNWASNKVGDKKAKGEVIGHSGTAGQASGDHAHFEVSKGKWQGWSTSSAGVYFIKNPSHLYDVFSIKNNVTGKTTKIMNGGGYNWRSIDWDDKSGSGSGKKKTVGARAMATPFGFRMMRSTPVEPEEPKVVKQVETKTVVEKKPKVEVKKLPILYGNNIATEATKWGRAHSKTESTFQSAFNFGANTDKDPFEEDIIATDSAGFVWWCFYHAGISLSGGARMVTTRSLLYDNQLQTISTRGQKSLELFDKMKVGDLVWFNRASHVGIYCGEGKMVSCNGKGNMDESPKTGIVIVDMSKGYWWNAFDGNVRRYK</sequence>
<dbReference type="SUPFAM" id="SSF54001">
    <property type="entry name" value="Cysteine proteinases"/>
    <property type="match status" value="1"/>
</dbReference>
<protein>
    <submittedName>
        <fullName evidence="9">Secretory antigen SsaA-like protein</fullName>
    </submittedName>
</protein>
<dbReference type="GO" id="GO:0008234">
    <property type="term" value="F:cysteine-type peptidase activity"/>
    <property type="evidence" value="ECO:0007669"/>
    <property type="project" value="UniProtKB-KW"/>
</dbReference>
<dbReference type="GO" id="GO:0001897">
    <property type="term" value="P:symbiont-mediated cytolysis of host cell"/>
    <property type="evidence" value="ECO:0007669"/>
    <property type="project" value="UniProtKB-ARBA"/>
</dbReference>
<evidence type="ECO:0000256" key="5">
    <source>
        <dbReference type="ARBA" id="ARBA00022801"/>
    </source>
</evidence>
<keyword evidence="4" id="KW-0645">Protease</keyword>
<dbReference type="PROSITE" id="PS51935">
    <property type="entry name" value="NLPC_P60"/>
    <property type="match status" value="1"/>
</dbReference>
<name>A0A0E3XDN6_9CAUD</name>
<dbReference type="InterPro" id="IPR000064">
    <property type="entry name" value="NLP_P60_dom"/>
</dbReference>
<evidence type="ECO:0000256" key="6">
    <source>
        <dbReference type="ARBA" id="ARBA00022807"/>
    </source>
</evidence>
<evidence type="ECO:0000256" key="2">
    <source>
        <dbReference type="ARBA" id="ARBA00022529"/>
    </source>
</evidence>
<keyword evidence="3" id="KW-0081">Bacteriolytic enzyme</keyword>
<dbReference type="CDD" id="cd12797">
    <property type="entry name" value="M23_peptidase"/>
    <property type="match status" value="1"/>
</dbReference>
<dbReference type="Pfam" id="PF00877">
    <property type="entry name" value="NLPC_P60"/>
    <property type="match status" value="1"/>
</dbReference>
<dbReference type="Gene3D" id="2.70.70.10">
    <property type="entry name" value="Glucose Permease (Domain IIA)"/>
    <property type="match status" value="1"/>
</dbReference>
<accession>A0A0E3XDN6</accession>
<dbReference type="GO" id="GO:0042742">
    <property type="term" value="P:defense response to bacterium"/>
    <property type="evidence" value="ECO:0007669"/>
    <property type="project" value="UniProtKB-KW"/>
</dbReference>
<keyword evidence="6" id="KW-0788">Thiol protease</keyword>
<feature type="region of interest" description="Disordered" evidence="7">
    <location>
        <begin position="345"/>
        <end position="370"/>
    </location>
</feature>
<evidence type="ECO:0000313" key="10">
    <source>
        <dbReference type="Proteomes" id="UP000033340"/>
    </source>
</evidence>
<dbReference type="InterPro" id="IPR038765">
    <property type="entry name" value="Papain-like_cys_pep_sf"/>
</dbReference>
<reference evidence="10" key="2">
    <citation type="submission" date="2015-03" db="EMBL/GenBank/DDBJ databases">
        <title>Additive effect of two phages aimed for phage therapy.</title>
        <authorList>
            <person name="Khalifa L."/>
            <person name="Beyth N."/>
            <person name="Hazan R."/>
        </authorList>
    </citation>
    <scope>NUCLEOTIDE SEQUENCE [LARGE SCALE GENOMIC DNA]</scope>
</reference>
<evidence type="ECO:0000313" key="9">
    <source>
        <dbReference type="EMBL" id="AKC05134.1"/>
    </source>
</evidence>
<dbReference type="InterPro" id="IPR011055">
    <property type="entry name" value="Dup_hybrid_motif"/>
</dbReference>
<evidence type="ECO:0000259" key="8">
    <source>
        <dbReference type="PROSITE" id="PS51935"/>
    </source>
</evidence>
<evidence type="ECO:0000256" key="7">
    <source>
        <dbReference type="SAM" id="MobiDB-lite"/>
    </source>
</evidence>
<dbReference type="KEGG" id="vg:26646015"/>
<feature type="domain" description="NlpC/P60" evidence="8">
    <location>
        <begin position="911"/>
        <end position="1061"/>
    </location>
</feature>
<dbReference type="EMBL" id="KR049063">
    <property type="protein sequence ID" value="AKC05134.1"/>
    <property type="molecule type" value="Genomic_DNA"/>
</dbReference>
<dbReference type="RefSeq" id="YP_009219865.1">
    <property type="nucleotide sequence ID" value="NC_029026.1"/>
</dbReference>
<comment type="similarity">
    <text evidence="1">Belongs to the peptidase C40 family.</text>
</comment>
<keyword evidence="10" id="KW-1185">Reference proteome</keyword>
<proteinExistence type="inferred from homology"/>
<feature type="compositionally biased region" description="Basic and acidic residues" evidence="7">
    <location>
        <begin position="353"/>
        <end position="367"/>
    </location>
</feature>
<dbReference type="SUPFAM" id="SSF51261">
    <property type="entry name" value="Duplicated hybrid motif"/>
    <property type="match status" value="1"/>
</dbReference>
<dbReference type="GeneID" id="26646015"/>
<keyword evidence="5" id="KW-0378">Hydrolase</keyword>